<evidence type="ECO:0000313" key="1">
    <source>
        <dbReference type="EMBL" id="KAJ2786732.1"/>
    </source>
</evidence>
<dbReference type="EMBL" id="JANBUK010001037">
    <property type="protein sequence ID" value="KAJ2786732.1"/>
    <property type="molecule type" value="Genomic_DNA"/>
</dbReference>
<reference evidence="1" key="1">
    <citation type="submission" date="2022-07" db="EMBL/GenBank/DDBJ databases">
        <title>Phylogenomic reconstructions and comparative analyses of Kickxellomycotina fungi.</title>
        <authorList>
            <person name="Reynolds N.K."/>
            <person name="Stajich J.E."/>
            <person name="Barry K."/>
            <person name="Grigoriev I.V."/>
            <person name="Crous P."/>
            <person name="Smith M.E."/>
        </authorList>
    </citation>
    <scope>NUCLEOTIDE SEQUENCE</scope>
    <source>
        <strain evidence="1">BCRC 34191</strain>
    </source>
</reference>
<comment type="caution">
    <text evidence="1">The sequence shown here is derived from an EMBL/GenBank/DDBJ whole genome shotgun (WGS) entry which is preliminary data.</text>
</comment>
<dbReference type="Proteomes" id="UP001140066">
    <property type="component" value="Unassembled WGS sequence"/>
</dbReference>
<name>A0ACC1KCH0_9FUNG</name>
<organism evidence="1 2">
    <name type="scientific">Coemansia linderi</name>
    <dbReference type="NCBI Taxonomy" id="2663919"/>
    <lineage>
        <taxon>Eukaryota</taxon>
        <taxon>Fungi</taxon>
        <taxon>Fungi incertae sedis</taxon>
        <taxon>Zoopagomycota</taxon>
        <taxon>Kickxellomycotina</taxon>
        <taxon>Kickxellomycetes</taxon>
        <taxon>Kickxellales</taxon>
        <taxon>Kickxellaceae</taxon>
        <taxon>Coemansia</taxon>
    </lineage>
</organism>
<gene>
    <name evidence="1" type="ORF">GGI18_003226</name>
</gene>
<sequence length="757" mass="85242">MTSQDLSKERRIEMLEHYSDRLIVGDSIRKLTRPVDARLRRMAEAITESVSGDMEKALELPSKGAGSSGDKENSSIASRTRSRGGRTTSTLALGPDTKHAPSSGNVLSQGVAKLDISPKESEQLRINEIRKWAKTEDKFGGSEKDMYESIIAFFAYVARGVKRHLTTSKRVSEDTKGKCRLIIPGLHPDYKPGDSDDSTRIDIGLTDSRYNAAIESCTNPSYYQMRAIIEAKRSKTSKDLRDAFVQLSEYTRQMFAEQYDLRFAFGFTICAGEVCLYHFGNSKIVASAPMDIATREGRCSFIELIVNMSLCENSRLGRDPTMQFLSDLNCWEIDCPDDEDNFASRDTVKQYYFSDLICVADRLLGRHTRCFPATDIRPTKKREKGEPLKATVVIKDAFAFAKPDASEDDRDEARTLKRIRSEFESKNPDDIMYPKIVVGGRVRFKRGDKTIEDTTSTMYEGVDDELLEKVSGGTLFRAHRRIVLASIGEPLRTVGSVKEFVTVICDAMESHHAIVERCQILHRDISDNNILVVREKGAVRGLLIDFDCAIDTSKDRGDVRHEMTGTLPYMSFNNITYSNVKRTSLDDCESMLYLLCWYATIGFGSKDERDEAKVAFKKKAIAQWRNGGMDSIAEAKRLHIASPINFVDCIVKKFDTAAKHSMELRGLALRLYQALFESRHFDTKFHGSRMTGGGSLMAELLGIQPQPTATSGDGFDESNPFAMRSREWEVISRDFLDVLARAKEDMVNWVDAPQQPR</sequence>
<keyword evidence="2" id="KW-1185">Reference proteome</keyword>
<protein>
    <submittedName>
        <fullName evidence="1">Uncharacterized protein</fullName>
    </submittedName>
</protein>
<proteinExistence type="predicted"/>
<evidence type="ECO:0000313" key="2">
    <source>
        <dbReference type="Proteomes" id="UP001140066"/>
    </source>
</evidence>
<accession>A0ACC1KCH0</accession>